<evidence type="ECO:0000313" key="1">
    <source>
        <dbReference type="EMBL" id="OGC51816.1"/>
    </source>
</evidence>
<dbReference type="Proteomes" id="UP000176853">
    <property type="component" value="Unassembled WGS sequence"/>
</dbReference>
<protein>
    <recommendedName>
        <fullName evidence="3">Ferredoxin</fullName>
    </recommendedName>
</protein>
<dbReference type="Gene3D" id="3.30.70.20">
    <property type="match status" value="1"/>
</dbReference>
<dbReference type="SUPFAM" id="SSF54862">
    <property type="entry name" value="4Fe-4S ferredoxins"/>
    <property type="match status" value="1"/>
</dbReference>
<evidence type="ECO:0000313" key="2">
    <source>
        <dbReference type="Proteomes" id="UP000176853"/>
    </source>
</evidence>
<name>A0A1F4V3P1_UNCKA</name>
<sequence>MTAKKIAKIVVDRKTCIGAATCIVVSPKGFDLDSENIAVVQPGALDLDQNELLMAAQSCPVLAITLLDKDGNQIYPAR</sequence>
<evidence type="ECO:0008006" key="3">
    <source>
        <dbReference type="Google" id="ProtNLM"/>
    </source>
</evidence>
<organism evidence="1 2">
    <name type="scientific">candidate division WWE3 bacterium RIFCSPHIGHO2_01_FULL_43_9</name>
    <dbReference type="NCBI Taxonomy" id="1802618"/>
    <lineage>
        <taxon>Bacteria</taxon>
        <taxon>Katanobacteria</taxon>
    </lineage>
</organism>
<reference evidence="1 2" key="1">
    <citation type="journal article" date="2016" name="Nat. Commun.">
        <title>Thousands of microbial genomes shed light on interconnected biogeochemical processes in an aquifer system.</title>
        <authorList>
            <person name="Anantharaman K."/>
            <person name="Brown C.T."/>
            <person name="Hug L.A."/>
            <person name="Sharon I."/>
            <person name="Castelle C.J."/>
            <person name="Probst A.J."/>
            <person name="Thomas B.C."/>
            <person name="Singh A."/>
            <person name="Wilkins M.J."/>
            <person name="Karaoz U."/>
            <person name="Brodie E.L."/>
            <person name="Williams K.H."/>
            <person name="Hubbard S.S."/>
            <person name="Banfield J.F."/>
        </authorList>
    </citation>
    <scope>NUCLEOTIDE SEQUENCE [LARGE SCALE GENOMIC DNA]</scope>
</reference>
<gene>
    <name evidence="1" type="ORF">A2709_01390</name>
</gene>
<accession>A0A1F4V3P1</accession>
<proteinExistence type="predicted"/>
<dbReference type="AlphaFoldDB" id="A0A1F4V3P1"/>
<dbReference type="Pfam" id="PF13370">
    <property type="entry name" value="Fer4_13"/>
    <property type="match status" value="1"/>
</dbReference>
<dbReference type="EMBL" id="MEVB01000033">
    <property type="protein sequence ID" value="OGC51816.1"/>
    <property type="molecule type" value="Genomic_DNA"/>
</dbReference>
<comment type="caution">
    <text evidence="1">The sequence shown here is derived from an EMBL/GenBank/DDBJ whole genome shotgun (WGS) entry which is preliminary data.</text>
</comment>